<sequence>MKYPLLALIKLYQWTISPLLGPVCKYYPSCSHYGYGAIDRHGAIKGTALTAWRILRCNPWSLGGVDHVPPRKRPRWHEMLRNAWRDRGTSKGGNADAPSGGSGDTSSSSSTTGPQPAPSPAAETSPHAQGA</sequence>
<accession>A0A7Y6C9Y6</accession>
<gene>
    <name evidence="3" type="primary">yidD</name>
    <name evidence="3" type="ORF">G6W59_11245</name>
</gene>
<keyword evidence="1" id="KW-1003">Cell membrane</keyword>
<dbReference type="HAMAP" id="MF_00386">
    <property type="entry name" value="UPF0161_YidD"/>
    <property type="match status" value="1"/>
</dbReference>
<organism evidence="3 4">
    <name type="scientific">Streptomyces odorifer</name>
    <dbReference type="NCBI Taxonomy" id="53450"/>
    <lineage>
        <taxon>Bacteria</taxon>
        <taxon>Bacillati</taxon>
        <taxon>Actinomycetota</taxon>
        <taxon>Actinomycetes</taxon>
        <taxon>Kitasatosporales</taxon>
        <taxon>Streptomycetaceae</taxon>
        <taxon>Streptomyces</taxon>
        <taxon>Streptomyces albidoflavus group</taxon>
    </lineage>
</organism>
<evidence type="ECO:0000256" key="1">
    <source>
        <dbReference type="HAMAP-Rule" id="MF_00386"/>
    </source>
</evidence>
<dbReference type="Pfam" id="PF01809">
    <property type="entry name" value="YidD"/>
    <property type="match status" value="1"/>
</dbReference>
<dbReference type="NCBIfam" id="TIGR00278">
    <property type="entry name" value="membrane protein insertion efficiency factor YidD"/>
    <property type="match status" value="1"/>
</dbReference>
<evidence type="ECO:0000313" key="4">
    <source>
        <dbReference type="Proteomes" id="UP000540128"/>
    </source>
</evidence>
<dbReference type="AlphaFoldDB" id="A0A7Y6C9Y6"/>
<keyword evidence="4" id="KW-1185">Reference proteome</keyword>
<proteinExistence type="inferred from homology"/>
<evidence type="ECO:0000313" key="3">
    <source>
        <dbReference type="EMBL" id="NUV28899.1"/>
    </source>
</evidence>
<comment type="similarity">
    <text evidence="1">Belongs to the UPF0161 family.</text>
</comment>
<dbReference type="PANTHER" id="PTHR33383">
    <property type="entry name" value="MEMBRANE PROTEIN INSERTION EFFICIENCY FACTOR-RELATED"/>
    <property type="match status" value="1"/>
</dbReference>
<dbReference type="SMART" id="SM01234">
    <property type="entry name" value="Haemolytic"/>
    <property type="match status" value="1"/>
</dbReference>
<comment type="function">
    <text evidence="1">Could be involved in insertion of integral membrane proteins into the membrane.</text>
</comment>
<reference evidence="3 4" key="1">
    <citation type="submission" date="2020-03" db="EMBL/GenBank/DDBJ databases">
        <title>Complete genome sequence of sixteen Streptomyces strains facilitates identification of candidate genes involved in plant growth-promotion in grain legumes and cereals.</title>
        <authorList>
            <person name="Gopalakrishnan S."/>
            <person name="Thakur V."/>
            <person name="Saxena R."/>
            <person name="Vadlamudi S."/>
            <person name="Purohit S."/>
            <person name="Kumar V."/>
            <person name="Rathore A."/>
            <person name="Chitikineni A."/>
            <person name="Varshney R.K."/>
        </authorList>
    </citation>
    <scope>NUCLEOTIDE SEQUENCE [LARGE SCALE GENOMIC DNA]</scope>
    <source>
        <strain evidence="3 4">KAI-180</strain>
    </source>
</reference>
<dbReference type="RefSeq" id="WP_047139201.1">
    <property type="nucleotide sequence ID" value="NZ_JAANNT010000007.1"/>
</dbReference>
<dbReference type="PANTHER" id="PTHR33383:SF1">
    <property type="entry name" value="MEMBRANE PROTEIN INSERTION EFFICIENCY FACTOR-RELATED"/>
    <property type="match status" value="1"/>
</dbReference>
<feature type="compositionally biased region" description="Low complexity" evidence="2">
    <location>
        <begin position="95"/>
        <end position="114"/>
    </location>
</feature>
<dbReference type="InterPro" id="IPR002696">
    <property type="entry name" value="Membr_insert_effic_factor_YidD"/>
</dbReference>
<feature type="region of interest" description="Disordered" evidence="2">
    <location>
        <begin position="64"/>
        <end position="131"/>
    </location>
</feature>
<comment type="subcellular location">
    <subcellularLocation>
        <location evidence="1">Cell membrane</location>
        <topology evidence="1">Peripheral membrane protein</topology>
        <orientation evidence="1">Cytoplasmic side</orientation>
    </subcellularLocation>
</comment>
<feature type="compositionally biased region" description="Basic and acidic residues" evidence="2">
    <location>
        <begin position="76"/>
        <end position="89"/>
    </location>
</feature>
<keyword evidence="1" id="KW-0472">Membrane</keyword>
<comment type="caution">
    <text evidence="3">The sequence shown here is derived from an EMBL/GenBank/DDBJ whole genome shotgun (WGS) entry which is preliminary data.</text>
</comment>
<evidence type="ECO:0000256" key="2">
    <source>
        <dbReference type="SAM" id="MobiDB-lite"/>
    </source>
</evidence>
<name>A0A7Y6C9Y6_9ACTN</name>
<protein>
    <recommendedName>
        <fullName evidence="1">Putative membrane protein insertion efficiency factor</fullName>
    </recommendedName>
</protein>
<dbReference type="GO" id="GO:0005886">
    <property type="term" value="C:plasma membrane"/>
    <property type="evidence" value="ECO:0007669"/>
    <property type="project" value="UniProtKB-SubCell"/>
</dbReference>
<dbReference type="Proteomes" id="UP000540128">
    <property type="component" value="Unassembled WGS sequence"/>
</dbReference>
<dbReference type="EMBL" id="JAANNT010000007">
    <property type="protein sequence ID" value="NUV28899.1"/>
    <property type="molecule type" value="Genomic_DNA"/>
</dbReference>